<protein>
    <submittedName>
        <fullName evidence="1">Uncharacterized protein</fullName>
    </submittedName>
</protein>
<feature type="non-terminal residue" evidence="1">
    <location>
        <position position="91"/>
    </location>
</feature>
<gene>
    <name evidence="1" type="ORF">HWQ67_14785</name>
</gene>
<proteinExistence type="predicted"/>
<accession>A0ABS6S2N4</accession>
<name>A0ABS6S2N4_9BACT</name>
<dbReference type="EMBL" id="JABXWD010000362">
    <property type="protein sequence ID" value="MBV6342850.1"/>
    <property type="molecule type" value="Genomic_DNA"/>
</dbReference>
<evidence type="ECO:0000313" key="1">
    <source>
        <dbReference type="EMBL" id="MBV6342850.1"/>
    </source>
</evidence>
<comment type="caution">
    <text evidence="1">The sequence shown here is derived from an EMBL/GenBank/DDBJ whole genome shotgun (WGS) entry which is preliminary data.</text>
</comment>
<sequence>MRSDAPTLPDALEEYESEDDILEAAVEDADEVDDEYRNPFPPEYVVGQIGHRGGGKSALLAYFLFNCLAAGDTVFTNLELHPEKLGIEKKP</sequence>
<organism evidence="1 2">
    <name type="scientific">Candidatus Magnetobacterium casense</name>
    <dbReference type="NCBI Taxonomy" id="1455061"/>
    <lineage>
        <taxon>Bacteria</taxon>
        <taxon>Pseudomonadati</taxon>
        <taxon>Nitrospirota</taxon>
        <taxon>Thermodesulfovibrionia</taxon>
        <taxon>Thermodesulfovibrionales</taxon>
        <taxon>Candidatus Magnetobacteriaceae</taxon>
        <taxon>Candidatus Magnetobacterium</taxon>
    </lineage>
</organism>
<evidence type="ECO:0000313" key="2">
    <source>
        <dbReference type="Proteomes" id="UP001196980"/>
    </source>
</evidence>
<dbReference type="Proteomes" id="UP001196980">
    <property type="component" value="Unassembled WGS sequence"/>
</dbReference>
<keyword evidence="2" id="KW-1185">Reference proteome</keyword>
<dbReference type="RefSeq" id="WP_218253463.1">
    <property type="nucleotide sequence ID" value="NZ_JABXWD010000362.1"/>
</dbReference>
<reference evidence="1 2" key="1">
    <citation type="journal article" date="2020" name="J Geophys Res Biogeosci">
        <title>Magnetotaxis as an Adaptation to Enable Bacterial Shuttling of Microbial Sulfur and Sulfur Cycling Across Aquatic Oxic#Anoxic Interfaces.</title>
        <authorList>
            <person name="Li J."/>
            <person name="Liu P."/>
            <person name="Wang J."/>
            <person name="Roberts A.P."/>
            <person name="Pan Y."/>
        </authorList>
    </citation>
    <scope>NUCLEOTIDE SEQUENCE [LARGE SCALE GENOMIC DNA]</scope>
    <source>
        <strain evidence="1 2">MYR-1_YQ</strain>
    </source>
</reference>